<sequence length="341" mass="37553">MSAVRWGVLTTARIAQGRFLPSMSLARNAVASAISSPNGKAAEVAARFGIPAAYSSHEELLADPGVEAVYLPFPNALHADWIVAAAEAGKDILCEKPLVSSTHDYRRVLEACERNGVNLMEAFMYRFHPQHQKVREFIDSGKIGELVSMHARFHFPMDRSEGEVRLQTGMEGGALNDVGCYAVDIMNMVMGRAPRTVYGKGTSRTDPVETTVTAILDYGDVLGTLDCGFEGPRTHTFQVIGTKGHITLDKAFDPDPGEIARVTVSYRDGRTEFFDIGEDQFKTEIERFSAWVRSSGPELVHRDLTEQNLAVRLALQESMATGLPRIVTDVLAAEHHFLQEQ</sequence>
<evidence type="ECO:0000256" key="2">
    <source>
        <dbReference type="ARBA" id="ARBA00023002"/>
    </source>
</evidence>
<dbReference type="Pfam" id="PF01408">
    <property type="entry name" value="GFO_IDH_MocA"/>
    <property type="match status" value="1"/>
</dbReference>
<evidence type="ECO:0000313" key="6">
    <source>
        <dbReference type="EMBL" id="MBO1269644.1"/>
    </source>
</evidence>
<comment type="similarity">
    <text evidence="1">Belongs to the Gfo/Idh/MocA family.</text>
</comment>
<gene>
    <name evidence="6" type="ORF">J1902_17025</name>
</gene>
<dbReference type="InterPro" id="IPR000683">
    <property type="entry name" value="Gfo/Idh/MocA-like_OxRdtase_N"/>
</dbReference>
<evidence type="ECO:0000259" key="5">
    <source>
        <dbReference type="Pfam" id="PF22725"/>
    </source>
</evidence>
<dbReference type="InterPro" id="IPR036291">
    <property type="entry name" value="NAD(P)-bd_dom_sf"/>
</dbReference>
<dbReference type="GO" id="GO:0016491">
    <property type="term" value="F:oxidoreductase activity"/>
    <property type="evidence" value="ECO:0007669"/>
    <property type="project" value="UniProtKB-KW"/>
</dbReference>
<organism evidence="6 7">
    <name type="scientific">Arthrobacter cavernae</name>
    <dbReference type="NCBI Taxonomy" id="2817681"/>
    <lineage>
        <taxon>Bacteria</taxon>
        <taxon>Bacillati</taxon>
        <taxon>Actinomycetota</taxon>
        <taxon>Actinomycetes</taxon>
        <taxon>Micrococcales</taxon>
        <taxon>Micrococcaceae</taxon>
        <taxon>Arthrobacter</taxon>
    </lineage>
</organism>
<dbReference type="PANTHER" id="PTHR22604:SF105">
    <property type="entry name" value="TRANS-1,2-DIHYDROBENZENE-1,2-DIOL DEHYDROGENASE"/>
    <property type="match status" value="1"/>
</dbReference>
<dbReference type="Proteomes" id="UP000664164">
    <property type="component" value="Unassembled WGS sequence"/>
</dbReference>
<feature type="domain" description="GFO/IDH/MocA-like oxidoreductase" evidence="5">
    <location>
        <begin position="131"/>
        <end position="246"/>
    </location>
</feature>
<evidence type="ECO:0000313" key="7">
    <source>
        <dbReference type="Proteomes" id="UP000664164"/>
    </source>
</evidence>
<dbReference type="GO" id="GO:0000166">
    <property type="term" value="F:nucleotide binding"/>
    <property type="evidence" value="ECO:0007669"/>
    <property type="project" value="InterPro"/>
</dbReference>
<feature type="domain" description="Gfo/Idh/MocA-like oxidoreductase N-terminal" evidence="4">
    <location>
        <begin position="6"/>
        <end position="122"/>
    </location>
</feature>
<reference evidence="6" key="1">
    <citation type="submission" date="2021-03" db="EMBL/GenBank/DDBJ databases">
        <title>A new species, PO-11, isolated from a karst cave deposit.</title>
        <authorList>
            <person name="Zhaoxiaoyong W."/>
        </authorList>
    </citation>
    <scope>NUCLEOTIDE SEQUENCE</scope>
    <source>
        <strain evidence="6">PO-11</strain>
    </source>
</reference>
<dbReference type="SUPFAM" id="SSF55347">
    <property type="entry name" value="Glyceraldehyde-3-phosphate dehydrogenase-like, C-terminal domain"/>
    <property type="match status" value="1"/>
</dbReference>
<dbReference type="InterPro" id="IPR055170">
    <property type="entry name" value="GFO_IDH_MocA-like_dom"/>
</dbReference>
<protein>
    <submittedName>
        <fullName evidence="6">Gfo/Idh/MocA family oxidoreductase</fullName>
    </submittedName>
</protein>
<keyword evidence="3" id="KW-0520">NAD</keyword>
<keyword evidence="7" id="KW-1185">Reference proteome</keyword>
<dbReference type="Pfam" id="PF22725">
    <property type="entry name" value="GFO_IDH_MocA_C3"/>
    <property type="match status" value="1"/>
</dbReference>
<accession>A0A939HI31</accession>
<dbReference type="InterPro" id="IPR050984">
    <property type="entry name" value="Gfo/Idh/MocA_domain"/>
</dbReference>
<dbReference type="EMBL" id="JAFNLL010000052">
    <property type="protein sequence ID" value="MBO1269644.1"/>
    <property type="molecule type" value="Genomic_DNA"/>
</dbReference>
<evidence type="ECO:0000259" key="4">
    <source>
        <dbReference type="Pfam" id="PF01408"/>
    </source>
</evidence>
<evidence type="ECO:0000256" key="3">
    <source>
        <dbReference type="ARBA" id="ARBA00023027"/>
    </source>
</evidence>
<proteinExistence type="inferred from homology"/>
<keyword evidence="2" id="KW-0560">Oxidoreductase</keyword>
<name>A0A939HI31_9MICC</name>
<dbReference type="PANTHER" id="PTHR22604">
    <property type="entry name" value="OXIDOREDUCTASES"/>
    <property type="match status" value="1"/>
</dbReference>
<dbReference type="SUPFAM" id="SSF51735">
    <property type="entry name" value="NAD(P)-binding Rossmann-fold domains"/>
    <property type="match status" value="1"/>
</dbReference>
<dbReference type="Gene3D" id="3.40.50.720">
    <property type="entry name" value="NAD(P)-binding Rossmann-like Domain"/>
    <property type="match status" value="1"/>
</dbReference>
<dbReference type="AlphaFoldDB" id="A0A939HI31"/>
<dbReference type="RefSeq" id="WP_207617501.1">
    <property type="nucleotide sequence ID" value="NZ_JAFNLL010000052.1"/>
</dbReference>
<evidence type="ECO:0000256" key="1">
    <source>
        <dbReference type="ARBA" id="ARBA00010928"/>
    </source>
</evidence>
<dbReference type="Gene3D" id="3.30.360.10">
    <property type="entry name" value="Dihydrodipicolinate Reductase, domain 2"/>
    <property type="match status" value="1"/>
</dbReference>
<comment type="caution">
    <text evidence="6">The sequence shown here is derived from an EMBL/GenBank/DDBJ whole genome shotgun (WGS) entry which is preliminary data.</text>
</comment>